<evidence type="ECO:0000256" key="1">
    <source>
        <dbReference type="ARBA" id="ARBA00005525"/>
    </source>
</evidence>
<protein>
    <recommendedName>
        <fullName evidence="4 5">Pyrroline-5-carboxylate reductase</fullName>
        <shortName evidence="4">P5C reductase</shortName>
        <shortName evidence="4">P5CR</shortName>
        <ecNumber evidence="4 5">1.5.1.2</ecNumber>
    </recommendedName>
    <alternativeName>
        <fullName evidence="4">PCA reductase</fullName>
    </alternativeName>
</protein>
<dbReference type="Pfam" id="PF03807">
    <property type="entry name" value="F420_oxidored"/>
    <property type="match status" value="1"/>
</dbReference>
<name>A0ABW3HIL5_9GAMM</name>
<dbReference type="InterPro" id="IPR053790">
    <property type="entry name" value="P5CR-like_CS"/>
</dbReference>
<evidence type="ECO:0000256" key="6">
    <source>
        <dbReference type="RuleBase" id="RU003903"/>
    </source>
</evidence>
<dbReference type="SUPFAM" id="SSF48179">
    <property type="entry name" value="6-phosphogluconate dehydrogenase C-terminal domain-like"/>
    <property type="match status" value="1"/>
</dbReference>
<dbReference type="GO" id="GO:0004735">
    <property type="term" value="F:pyrroline-5-carboxylate reductase activity"/>
    <property type="evidence" value="ECO:0007669"/>
    <property type="project" value="UniProtKB-EC"/>
</dbReference>
<evidence type="ECO:0000256" key="3">
    <source>
        <dbReference type="ARBA" id="ARBA00023002"/>
    </source>
</evidence>
<keyword evidence="4 6" id="KW-0641">Proline biosynthesis</keyword>
<feature type="domain" description="Pyrroline-5-carboxylate reductase catalytic N-terminal" evidence="7">
    <location>
        <begin position="6"/>
        <end position="100"/>
    </location>
</feature>
<evidence type="ECO:0000259" key="8">
    <source>
        <dbReference type="Pfam" id="PF14748"/>
    </source>
</evidence>
<dbReference type="PROSITE" id="PS00521">
    <property type="entry name" value="P5CR"/>
    <property type="match status" value="1"/>
</dbReference>
<evidence type="ECO:0000259" key="7">
    <source>
        <dbReference type="Pfam" id="PF03807"/>
    </source>
</evidence>
<dbReference type="HAMAP" id="MF_01925">
    <property type="entry name" value="P5C_reductase"/>
    <property type="match status" value="1"/>
</dbReference>
<keyword evidence="4 6" id="KW-0028">Amino-acid biosynthesis</keyword>
<keyword evidence="4" id="KW-0963">Cytoplasm</keyword>
<dbReference type="RefSeq" id="WP_340675946.1">
    <property type="nucleotide sequence ID" value="NZ_JBHTIT010000001.1"/>
</dbReference>
<dbReference type="InterPro" id="IPR028939">
    <property type="entry name" value="P5C_Rdtase_cat_N"/>
</dbReference>
<comment type="pathway">
    <text evidence="4 6">Amino-acid biosynthesis; L-proline biosynthesis; L-proline from L-glutamate 5-semialdehyde: step 1/1.</text>
</comment>
<dbReference type="PANTHER" id="PTHR11645">
    <property type="entry name" value="PYRROLINE-5-CARBOXYLATE REDUCTASE"/>
    <property type="match status" value="1"/>
</dbReference>
<dbReference type="SUPFAM" id="SSF51735">
    <property type="entry name" value="NAD(P)-binding Rossmann-fold domains"/>
    <property type="match status" value="1"/>
</dbReference>
<keyword evidence="10" id="KW-1185">Reference proteome</keyword>
<feature type="domain" description="Pyrroline-5-carboxylate reductase dimerisation" evidence="8">
    <location>
        <begin position="164"/>
        <end position="267"/>
    </location>
</feature>
<dbReference type="Gene3D" id="3.40.50.720">
    <property type="entry name" value="NAD(P)-binding Rossmann-like Domain"/>
    <property type="match status" value="1"/>
</dbReference>
<comment type="catalytic activity">
    <reaction evidence="4 6">
        <text>L-proline + NADP(+) = (S)-1-pyrroline-5-carboxylate + NADPH + 2 H(+)</text>
        <dbReference type="Rhea" id="RHEA:14109"/>
        <dbReference type="ChEBI" id="CHEBI:15378"/>
        <dbReference type="ChEBI" id="CHEBI:17388"/>
        <dbReference type="ChEBI" id="CHEBI:57783"/>
        <dbReference type="ChEBI" id="CHEBI:58349"/>
        <dbReference type="ChEBI" id="CHEBI:60039"/>
        <dbReference type="EC" id="1.5.1.2"/>
    </reaction>
</comment>
<comment type="subcellular location">
    <subcellularLocation>
        <location evidence="4">Cytoplasm</location>
    </subcellularLocation>
</comment>
<dbReference type="Proteomes" id="UP001597044">
    <property type="component" value="Unassembled WGS sequence"/>
</dbReference>
<dbReference type="InterPro" id="IPR000304">
    <property type="entry name" value="Pyrroline-COOH_reductase"/>
</dbReference>
<evidence type="ECO:0000313" key="9">
    <source>
        <dbReference type="EMBL" id="MFD0950599.1"/>
    </source>
</evidence>
<reference evidence="10" key="1">
    <citation type="journal article" date="2019" name="Int. J. Syst. Evol. Microbiol.">
        <title>The Global Catalogue of Microorganisms (GCM) 10K type strain sequencing project: providing services to taxonomists for standard genome sequencing and annotation.</title>
        <authorList>
            <consortium name="The Broad Institute Genomics Platform"/>
            <consortium name="The Broad Institute Genome Sequencing Center for Infectious Disease"/>
            <person name="Wu L."/>
            <person name="Ma J."/>
        </authorList>
    </citation>
    <scope>NUCLEOTIDE SEQUENCE [LARGE SCALE GENOMIC DNA]</scope>
    <source>
        <strain evidence="10">CCUG 63419</strain>
    </source>
</reference>
<dbReference type="InterPro" id="IPR036291">
    <property type="entry name" value="NAD(P)-bd_dom_sf"/>
</dbReference>
<comment type="caution">
    <text evidence="9">The sequence shown here is derived from an EMBL/GenBank/DDBJ whole genome shotgun (WGS) entry which is preliminary data.</text>
</comment>
<dbReference type="InterPro" id="IPR029036">
    <property type="entry name" value="P5CR_dimer"/>
</dbReference>
<dbReference type="Gene3D" id="1.10.3730.10">
    <property type="entry name" value="ProC C-terminal domain-like"/>
    <property type="match status" value="1"/>
</dbReference>
<keyword evidence="3 4" id="KW-0560">Oxidoreductase</keyword>
<comment type="catalytic activity">
    <reaction evidence="4">
        <text>L-proline + NAD(+) = (S)-1-pyrroline-5-carboxylate + NADH + 2 H(+)</text>
        <dbReference type="Rhea" id="RHEA:14105"/>
        <dbReference type="ChEBI" id="CHEBI:15378"/>
        <dbReference type="ChEBI" id="CHEBI:17388"/>
        <dbReference type="ChEBI" id="CHEBI:57540"/>
        <dbReference type="ChEBI" id="CHEBI:57945"/>
        <dbReference type="ChEBI" id="CHEBI:60039"/>
        <dbReference type="EC" id="1.5.1.2"/>
    </reaction>
</comment>
<evidence type="ECO:0000256" key="5">
    <source>
        <dbReference type="NCBIfam" id="TIGR00112"/>
    </source>
</evidence>
<proteinExistence type="inferred from homology"/>
<dbReference type="EC" id="1.5.1.2" evidence="4 5"/>
<dbReference type="InterPro" id="IPR008927">
    <property type="entry name" value="6-PGluconate_DH-like_C_sf"/>
</dbReference>
<dbReference type="NCBIfam" id="TIGR00112">
    <property type="entry name" value="proC"/>
    <property type="match status" value="1"/>
</dbReference>
<evidence type="ECO:0000256" key="2">
    <source>
        <dbReference type="ARBA" id="ARBA00022857"/>
    </source>
</evidence>
<dbReference type="EMBL" id="JBHTIT010000001">
    <property type="protein sequence ID" value="MFD0950599.1"/>
    <property type="molecule type" value="Genomic_DNA"/>
</dbReference>
<accession>A0ABW3HIL5</accession>
<organism evidence="9 10">
    <name type="scientific">Paraperlucidibaca wandonensis</name>
    <dbReference type="NCBI Taxonomy" id="1268273"/>
    <lineage>
        <taxon>Bacteria</taxon>
        <taxon>Pseudomonadati</taxon>
        <taxon>Pseudomonadota</taxon>
        <taxon>Gammaproteobacteria</taxon>
        <taxon>Moraxellales</taxon>
        <taxon>Moraxellaceae</taxon>
        <taxon>Paraperlucidibaca</taxon>
    </lineage>
</organism>
<dbReference type="Pfam" id="PF14748">
    <property type="entry name" value="P5CR_dimer"/>
    <property type="match status" value="1"/>
</dbReference>
<dbReference type="PANTHER" id="PTHR11645:SF0">
    <property type="entry name" value="PYRROLINE-5-CARBOXYLATE REDUCTASE 3"/>
    <property type="match status" value="1"/>
</dbReference>
<keyword evidence="2 4" id="KW-0521">NADP</keyword>
<comment type="function">
    <text evidence="4">Catalyzes the reduction of 1-pyrroline-5-carboxylate (PCA) to L-proline.</text>
</comment>
<dbReference type="PIRSF" id="PIRSF000193">
    <property type="entry name" value="Pyrrol-5-carb_rd"/>
    <property type="match status" value="1"/>
</dbReference>
<evidence type="ECO:0000313" key="10">
    <source>
        <dbReference type="Proteomes" id="UP001597044"/>
    </source>
</evidence>
<evidence type="ECO:0000256" key="4">
    <source>
        <dbReference type="HAMAP-Rule" id="MF_01925"/>
    </source>
</evidence>
<comment type="similarity">
    <text evidence="1 4 6">Belongs to the pyrroline-5-carboxylate reductase family.</text>
</comment>
<sequence length="274" mass="28084">MTQFPRIGFIGAGNMASALVGGLLAKGWPTTALMLTDVSEAALSVHAARGLSTGTDNAALVANVDIVVLAVKPQAMKAVTQALATTAQQAKPLFISIAAGIPAESLSQWLGGDAAIVRAMPNTPALVQAGATGLYANAAVSHEQREQAEQVLAAVGIALWVDTEAKIDAVTAVSGSGPAYFFYLMEAMINAGVKLGLDPQDARDLALQTALGAAQIAITADVGPAELRRRVTSPNGTTEQAVAVFDRAGLADIVEQAMRACAERGESLAIELSH</sequence>
<gene>
    <name evidence="4 9" type="primary">proC</name>
    <name evidence="9" type="ORF">ACFQ0F_09405</name>
</gene>